<reference evidence="2" key="1">
    <citation type="submission" date="2020-10" db="EMBL/GenBank/DDBJ databases">
        <authorList>
            <person name="Castelo-Branco R."/>
            <person name="Eusebio N."/>
            <person name="Adriana R."/>
            <person name="Vieira A."/>
            <person name="Brugerolle De Fraissinette N."/>
            <person name="Rezende De Castro R."/>
            <person name="Schneider M.P."/>
            <person name="Vasconcelos V."/>
            <person name="Leao P.N."/>
        </authorList>
    </citation>
    <scope>NUCLEOTIDE SEQUENCE</scope>
    <source>
        <strain evidence="2">LEGE 06105</strain>
    </source>
</reference>
<keyword evidence="1" id="KW-0812">Transmembrane</keyword>
<evidence type="ECO:0000313" key="2">
    <source>
        <dbReference type="EMBL" id="MBE9213215.1"/>
    </source>
</evidence>
<comment type="caution">
    <text evidence="2">The sequence shown here is derived from an EMBL/GenBank/DDBJ whole genome shotgun (WGS) entry which is preliminary data.</text>
</comment>
<dbReference type="RefSeq" id="WP_193919899.1">
    <property type="nucleotide sequence ID" value="NZ_JADEWL010000027.1"/>
</dbReference>
<name>A0A8J7F4B7_9CYAN</name>
<feature type="transmembrane region" description="Helical" evidence="1">
    <location>
        <begin position="20"/>
        <end position="38"/>
    </location>
</feature>
<proteinExistence type="predicted"/>
<sequence>MPDISPKWNIDERLLSALKILFWIALSLFLAWIALQLWREFRPYFYTWWGKINRFGTGNGKPLETQF</sequence>
<evidence type="ECO:0000313" key="3">
    <source>
        <dbReference type="Proteomes" id="UP000620559"/>
    </source>
</evidence>
<accession>A0A8J7F4B7</accession>
<dbReference type="EMBL" id="JADEWL010000027">
    <property type="protein sequence ID" value="MBE9213215.1"/>
    <property type="molecule type" value="Genomic_DNA"/>
</dbReference>
<keyword evidence="3" id="KW-1185">Reference proteome</keyword>
<evidence type="ECO:0000256" key="1">
    <source>
        <dbReference type="SAM" id="Phobius"/>
    </source>
</evidence>
<protein>
    <submittedName>
        <fullName evidence="2">Uncharacterized protein</fullName>
    </submittedName>
</protein>
<dbReference type="AlphaFoldDB" id="A0A8J7F4B7"/>
<organism evidence="2 3">
    <name type="scientific">Plectonema cf. radiosum LEGE 06105</name>
    <dbReference type="NCBI Taxonomy" id="945769"/>
    <lineage>
        <taxon>Bacteria</taxon>
        <taxon>Bacillati</taxon>
        <taxon>Cyanobacteriota</taxon>
        <taxon>Cyanophyceae</taxon>
        <taxon>Oscillatoriophycideae</taxon>
        <taxon>Oscillatoriales</taxon>
        <taxon>Microcoleaceae</taxon>
        <taxon>Plectonema</taxon>
    </lineage>
</organism>
<dbReference type="Proteomes" id="UP000620559">
    <property type="component" value="Unassembled WGS sequence"/>
</dbReference>
<keyword evidence="1" id="KW-0472">Membrane</keyword>
<gene>
    <name evidence="2" type="ORF">IQ247_11105</name>
</gene>
<keyword evidence="1" id="KW-1133">Transmembrane helix</keyword>